<feature type="compositionally biased region" description="Low complexity" evidence="1">
    <location>
        <begin position="162"/>
        <end position="184"/>
    </location>
</feature>
<dbReference type="PANTHER" id="PTHR36919:SF2">
    <property type="entry name" value="BLL6627 PROTEIN"/>
    <property type="match status" value="1"/>
</dbReference>
<dbReference type="PANTHER" id="PTHR36919">
    <property type="entry name" value="BLR1215 PROTEIN"/>
    <property type="match status" value="1"/>
</dbReference>
<dbReference type="AlphaFoldDB" id="A0A437PHI6"/>
<dbReference type="RefSeq" id="WP_127726989.1">
    <property type="nucleotide sequence ID" value="NZ_SACP01000001.1"/>
</dbReference>
<organism evidence="4 5">
    <name type="scientific">Methylobacterium oryzihabitans</name>
    <dbReference type="NCBI Taxonomy" id="2499852"/>
    <lineage>
        <taxon>Bacteria</taxon>
        <taxon>Pseudomonadati</taxon>
        <taxon>Pseudomonadota</taxon>
        <taxon>Alphaproteobacteria</taxon>
        <taxon>Hyphomicrobiales</taxon>
        <taxon>Methylobacteriaceae</taxon>
        <taxon>Methylobacterium</taxon>
    </lineage>
</organism>
<keyword evidence="2" id="KW-0732">Signal</keyword>
<gene>
    <name evidence="4" type="ORF">EOE48_01485</name>
</gene>
<dbReference type="Pfam" id="PF09917">
    <property type="entry name" value="DUF2147"/>
    <property type="match status" value="1"/>
</dbReference>
<evidence type="ECO:0000256" key="1">
    <source>
        <dbReference type="SAM" id="MobiDB-lite"/>
    </source>
</evidence>
<evidence type="ECO:0000313" key="4">
    <source>
        <dbReference type="EMBL" id="RVU21746.1"/>
    </source>
</evidence>
<dbReference type="Proteomes" id="UP000286997">
    <property type="component" value="Unassembled WGS sequence"/>
</dbReference>
<keyword evidence="5" id="KW-1185">Reference proteome</keyword>
<feature type="chain" id="PRO_5019424105" evidence="2">
    <location>
        <begin position="22"/>
        <end position="184"/>
    </location>
</feature>
<dbReference type="InterPro" id="IPR019223">
    <property type="entry name" value="DUF2147"/>
</dbReference>
<proteinExistence type="predicted"/>
<feature type="domain" description="DUF2147" evidence="3">
    <location>
        <begin position="29"/>
        <end position="144"/>
    </location>
</feature>
<dbReference type="EMBL" id="SACP01000001">
    <property type="protein sequence ID" value="RVU21746.1"/>
    <property type="molecule type" value="Genomic_DNA"/>
</dbReference>
<protein>
    <submittedName>
        <fullName evidence="4">DUF2147 domain-containing protein</fullName>
    </submittedName>
</protein>
<feature type="region of interest" description="Disordered" evidence="1">
    <location>
        <begin position="160"/>
        <end position="184"/>
    </location>
</feature>
<sequence length="184" mass="19348">MRSVLVPALTATLLLAGAAQAAPGRDPSGTWLTEDGRAKIRIEKCGPGNAHACGTVVWLKTPLNDQGQPRTDIKNPDPKKRARPVIGLTLLDGLKPEDEGFKGQIYNAEEGKNYDVTLVRESGEELNVSGCLLKILCGSQTWKKVPDEFAQIVPPAAANPTAVKSAAPKPVAAKPAAPAAKPAE</sequence>
<comment type="caution">
    <text evidence="4">The sequence shown here is derived from an EMBL/GenBank/DDBJ whole genome shotgun (WGS) entry which is preliminary data.</text>
</comment>
<feature type="signal peptide" evidence="2">
    <location>
        <begin position="1"/>
        <end position="21"/>
    </location>
</feature>
<evidence type="ECO:0000256" key="2">
    <source>
        <dbReference type="SAM" id="SignalP"/>
    </source>
</evidence>
<dbReference type="OrthoDB" id="9811671at2"/>
<name>A0A437PHI6_9HYPH</name>
<evidence type="ECO:0000259" key="3">
    <source>
        <dbReference type="Pfam" id="PF09917"/>
    </source>
</evidence>
<dbReference type="Gene3D" id="2.40.128.520">
    <property type="match status" value="1"/>
</dbReference>
<reference evidence="4 5" key="1">
    <citation type="submission" date="2019-01" db="EMBL/GenBank/DDBJ databases">
        <authorList>
            <person name="Chen W.-M."/>
        </authorList>
    </citation>
    <scope>NUCLEOTIDE SEQUENCE [LARGE SCALE GENOMIC DNA]</scope>
    <source>
        <strain evidence="4 5">TER-1</strain>
    </source>
</reference>
<evidence type="ECO:0000313" key="5">
    <source>
        <dbReference type="Proteomes" id="UP000286997"/>
    </source>
</evidence>
<accession>A0A437PHI6</accession>